<accession>A0A1V6UC35</accession>
<proteinExistence type="inferred from homology"/>
<reference evidence="6" key="1">
    <citation type="journal article" date="2017" name="Nat. Microbiol.">
        <title>Global analysis of biosynthetic gene clusters reveals vast potential of secondary metabolite production in Penicillium species.</title>
        <authorList>
            <person name="Nielsen J.C."/>
            <person name="Grijseels S."/>
            <person name="Prigent S."/>
            <person name="Ji B."/>
            <person name="Dainat J."/>
            <person name="Nielsen K.F."/>
            <person name="Frisvad J.C."/>
            <person name="Workman M."/>
            <person name="Nielsen J."/>
        </authorList>
    </citation>
    <scope>NUCLEOTIDE SEQUENCE [LARGE SCALE GENOMIC DNA]</scope>
    <source>
        <strain evidence="6">IBT 31321</strain>
    </source>
</reference>
<comment type="pathway">
    <text evidence="1">Secondary metabolite biosynthesis.</text>
</comment>
<comment type="similarity">
    <text evidence="2">Belongs to the tryptophan dimethylallyltransferase family.</text>
</comment>
<evidence type="ECO:0000256" key="3">
    <source>
        <dbReference type="ARBA" id="ARBA00022679"/>
    </source>
</evidence>
<gene>
    <name evidence="5" type="ORF">PENCOP_c012G06775</name>
</gene>
<dbReference type="InterPro" id="IPR017795">
    <property type="entry name" value="ABBA_NscD-like"/>
</dbReference>
<feature type="region of interest" description="Disordered" evidence="4">
    <location>
        <begin position="1"/>
        <end position="31"/>
    </location>
</feature>
<protein>
    <submittedName>
        <fullName evidence="5">Uncharacterized protein</fullName>
    </submittedName>
</protein>
<dbReference type="PANTHER" id="PTHR40627">
    <property type="entry name" value="INDOLE PRENYLTRANSFERASE TDIB-RELATED"/>
    <property type="match status" value="1"/>
</dbReference>
<evidence type="ECO:0000256" key="4">
    <source>
        <dbReference type="SAM" id="MobiDB-lite"/>
    </source>
</evidence>
<evidence type="ECO:0000256" key="1">
    <source>
        <dbReference type="ARBA" id="ARBA00005179"/>
    </source>
</evidence>
<dbReference type="Pfam" id="PF11991">
    <property type="entry name" value="Trp_DMAT"/>
    <property type="match status" value="1"/>
</dbReference>
<dbReference type="GO" id="GO:0009820">
    <property type="term" value="P:alkaloid metabolic process"/>
    <property type="evidence" value="ECO:0007669"/>
    <property type="project" value="InterPro"/>
</dbReference>
<evidence type="ECO:0000313" key="6">
    <source>
        <dbReference type="Proteomes" id="UP000191500"/>
    </source>
</evidence>
<sequence length="194" mass="21369">MAVGRNGSLYSATKAHRSSTPGSGTRPRAGLKSVSRIEAIGPYAGRPLDPLNQAGSLELLHRLQEVVPTVHLTYTKHFLATLFDYDRGKYAREAANGVRFTSTVFLAPKWPWRGSGFNIKTYFLPRMIGGTVNTKGLTLAQWEGSLKQIGPANEARQAMFDFLANDPEGQCILFPSKLSHRISSLESIINHISR</sequence>
<dbReference type="AlphaFoldDB" id="A0A1V6UC35"/>
<keyword evidence="6" id="KW-1185">Reference proteome</keyword>
<keyword evidence="3" id="KW-0808">Transferase</keyword>
<dbReference type="EMBL" id="MDDG01000012">
    <property type="protein sequence ID" value="OQE36007.1"/>
    <property type="molecule type" value="Genomic_DNA"/>
</dbReference>
<dbReference type="GO" id="GO:0004659">
    <property type="term" value="F:prenyltransferase activity"/>
    <property type="evidence" value="ECO:0007669"/>
    <property type="project" value="TreeGrafter"/>
</dbReference>
<evidence type="ECO:0000313" key="5">
    <source>
        <dbReference type="EMBL" id="OQE36007.1"/>
    </source>
</evidence>
<dbReference type="Proteomes" id="UP000191500">
    <property type="component" value="Unassembled WGS sequence"/>
</dbReference>
<comment type="caution">
    <text evidence="5">The sequence shown here is derived from an EMBL/GenBank/DDBJ whole genome shotgun (WGS) entry which is preliminary data.</text>
</comment>
<organism evidence="5 6">
    <name type="scientific">Penicillium coprophilum</name>
    <dbReference type="NCBI Taxonomy" id="36646"/>
    <lineage>
        <taxon>Eukaryota</taxon>
        <taxon>Fungi</taxon>
        <taxon>Dikarya</taxon>
        <taxon>Ascomycota</taxon>
        <taxon>Pezizomycotina</taxon>
        <taxon>Eurotiomycetes</taxon>
        <taxon>Eurotiomycetidae</taxon>
        <taxon>Eurotiales</taxon>
        <taxon>Aspergillaceae</taxon>
        <taxon>Penicillium</taxon>
    </lineage>
</organism>
<name>A0A1V6UC35_9EURO</name>
<dbReference type="PANTHER" id="PTHR40627:SF4">
    <property type="entry name" value="PRENYLTRANSFERASE ASQH1-RELATED"/>
    <property type="match status" value="1"/>
</dbReference>
<dbReference type="STRING" id="36646.A0A1V6UC35"/>
<evidence type="ECO:0000256" key="2">
    <source>
        <dbReference type="ARBA" id="ARBA00010209"/>
    </source>
</evidence>